<feature type="region of interest" description="Disordered" evidence="1">
    <location>
        <begin position="1"/>
        <end position="243"/>
    </location>
</feature>
<feature type="transmembrane region" description="Helical" evidence="2">
    <location>
        <begin position="596"/>
        <end position="620"/>
    </location>
</feature>
<feature type="compositionally biased region" description="Polar residues" evidence="1">
    <location>
        <begin position="55"/>
        <end position="64"/>
    </location>
</feature>
<protein>
    <recommendedName>
        <fullName evidence="5">Acetylserotonin methytransferase-like protein</fullName>
    </recommendedName>
</protein>
<comment type="caution">
    <text evidence="3">The sequence shown here is derived from an EMBL/GenBank/DDBJ whole genome shotgun (WGS) entry which is preliminary data.</text>
</comment>
<gene>
    <name evidence="3" type="ORF">QQS21_006615</name>
</gene>
<dbReference type="AlphaFoldDB" id="A0AAJ0CMD5"/>
<evidence type="ECO:0000313" key="4">
    <source>
        <dbReference type="Proteomes" id="UP001251528"/>
    </source>
</evidence>
<reference evidence="3" key="1">
    <citation type="submission" date="2023-06" db="EMBL/GenBank/DDBJ databases">
        <title>Conoideocrella luteorostrata (Hypocreales: Clavicipitaceae), a potential biocontrol fungus for elongate hemlock scale in United States Christmas tree production areas.</title>
        <authorList>
            <person name="Barrett H."/>
            <person name="Lovett B."/>
            <person name="Macias A.M."/>
            <person name="Stajich J.E."/>
            <person name="Kasson M.T."/>
        </authorList>
    </citation>
    <scope>NUCLEOTIDE SEQUENCE</scope>
    <source>
        <strain evidence="3">ARSEF 14590</strain>
    </source>
</reference>
<feature type="compositionally biased region" description="Polar residues" evidence="1">
    <location>
        <begin position="1"/>
        <end position="23"/>
    </location>
</feature>
<keyword evidence="2" id="KW-0472">Membrane</keyword>
<sequence>MPSPQTTQQGNFSLFPSPNSSRAPRNALHGQQRGRRSESQERRPSIQELRVDTSVHAQIGQNGRQTPPPPPPPLQQQEPPRRGATPSNWPLSNEASSPSHHHYQDRRQYAEESMQAGQAPVQQSRQSNEVPGRTGTAFSDDHTLVRSNSGRSRASIAKQPLSDGPSASGSGSGALRSIFPTYNPQVPLGQQEYAPTQLSPTHIPRAVISRQSVYEEEPESPIRESQPGHSSPPPTSSPPRQATRGLWPLRIHTQPPPVIPTPCSTADLKSLWRVANGWKASSSEGRVFCLKLSQQKDAPVYTLTSGSAHPFWNLRLDPTSASAYVSLTRHDPSKPYKAPKPNTSPPSPSDATSGRSSGTGSRASDTKHWYEALSTTLEEESRKHPPNDGLVALLMPTAAMRMATEKANDPASVNAAENECARLVWDEDTATHYLVHNALAKPFCVTVERNPAYSRIEYTLEHNESPKHIAKLTRDGTGGGWIELDTTVASQIDSCYILDVAVTALILVAAAEDRNSPAPLETFEPPPAAFLGAANRCDSGSGRLSKLSIRREGNDKDKDGKKRRKMEEFEIDVESQLDSLGKDRRESKSAEDKLPFLLRVVVKLAKGLFALVIWILTVLFKCVEGVFKVLYKCVGSKY</sequence>
<accession>A0AAJ0CMD5</accession>
<feature type="compositionally biased region" description="Basic and acidic residues" evidence="1">
    <location>
        <begin position="35"/>
        <end position="53"/>
    </location>
</feature>
<dbReference type="EMBL" id="JASWJB010000125">
    <property type="protein sequence ID" value="KAK2595644.1"/>
    <property type="molecule type" value="Genomic_DNA"/>
</dbReference>
<proteinExistence type="predicted"/>
<keyword evidence="2" id="KW-1133">Transmembrane helix</keyword>
<dbReference type="Proteomes" id="UP001251528">
    <property type="component" value="Unassembled WGS sequence"/>
</dbReference>
<evidence type="ECO:0000256" key="2">
    <source>
        <dbReference type="SAM" id="Phobius"/>
    </source>
</evidence>
<feature type="compositionally biased region" description="Low complexity" evidence="1">
    <location>
        <begin position="349"/>
        <end position="363"/>
    </location>
</feature>
<feature type="region of interest" description="Disordered" evidence="1">
    <location>
        <begin position="329"/>
        <end position="367"/>
    </location>
</feature>
<evidence type="ECO:0000256" key="1">
    <source>
        <dbReference type="SAM" id="MobiDB-lite"/>
    </source>
</evidence>
<evidence type="ECO:0008006" key="5">
    <source>
        <dbReference type="Google" id="ProtNLM"/>
    </source>
</evidence>
<feature type="compositionally biased region" description="Polar residues" evidence="1">
    <location>
        <begin position="120"/>
        <end position="129"/>
    </location>
</feature>
<keyword evidence="2" id="KW-0812">Transmembrane</keyword>
<feature type="compositionally biased region" description="Polar residues" evidence="1">
    <location>
        <begin position="85"/>
        <end position="98"/>
    </location>
</feature>
<evidence type="ECO:0000313" key="3">
    <source>
        <dbReference type="EMBL" id="KAK2595644.1"/>
    </source>
</evidence>
<name>A0AAJ0CMD5_9HYPO</name>
<organism evidence="3 4">
    <name type="scientific">Conoideocrella luteorostrata</name>
    <dbReference type="NCBI Taxonomy" id="1105319"/>
    <lineage>
        <taxon>Eukaryota</taxon>
        <taxon>Fungi</taxon>
        <taxon>Dikarya</taxon>
        <taxon>Ascomycota</taxon>
        <taxon>Pezizomycotina</taxon>
        <taxon>Sordariomycetes</taxon>
        <taxon>Hypocreomycetidae</taxon>
        <taxon>Hypocreales</taxon>
        <taxon>Clavicipitaceae</taxon>
        <taxon>Conoideocrella</taxon>
    </lineage>
</organism>
<keyword evidence="4" id="KW-1185">Reference proteome</keyword>
<feature type="compositionally biased region" description="Low complexity" evidence="1">
    <location>
        <begin position="160"/>
        <end position="177"/>
    </location>
</feature>